<reference evidence="2" key="3">
    <citation type="submission" date="2010-09" db="EMBL/GenBank/DDBJ databases">
        <title>Annotation of Gaeumannomyces graminis var. tritici R3-111a-1.</title>
        <authorList>
            <consortium name="The Broad Institute Genome Sequencing Platform"/>
            <person name="Ma L.-J."/>
            <person name="Dead R."/>
            <person name="Young S.K."/>
            <person name="Zeng Q."/>
            <person name="Gargeya S."/>
            <person name="Fitzgerald M."/>
            <person name="Haas B."/>
            <person name="Abouelleil A."/>
            <person name="Alvarado L."/>
            <person name="Arachchi H.M."/>
            <person name="Berlin A."/>
            <person name="Brown A."/>
            <person name="Chapman S.B."/>
            <person name="Chen Z."/>
            <person name="Dunbar C."/>
            <person name="Freedman E."/>
            <person name="Gearin G."/>
            <person name="Gellesch M."/>
            <person name="Goldberg J."/>
            <person name="Griggs A."/>
            <person name="Gujja S."/>
            <person name="Heiman D."/>
            <person name="Howarth C."/>
            <person name="Larson L."/>
            <person name="Lui A."/>
            <person name="MacDonald P.J.P."/>
            <person name="Mehta T."/>
            <person name="Montmayeur A."/>
            <person name="Murphy C."/>
            <person name="Neiman D."/>
            <person name="Pearson M."/>
            <person name="Priest M."/>
            <person name="Roberts A."/>
            <person name="Saif S."/>
            <person name="Shea T."/>
            <person name="Shenoy N."/>
            <person name="Sisk P."/>
            <person name="Stolte C."/>
            <person name="Sykes S."/>
            <person name="Yandava C."/>
            <person name="Wortman J."/>
            <person name="Nusbaum C."/>
            <person name="Birren B."/>
        </authorList>
    </citation>
    <scope>NUCLEOTIDE SEQUENCE</scope>
    <source>
        <strain evidence="2">R3-111a-1</strain>
    </source>
</reference>
<gene>
    <name evidence="3" type="primary">20347487</name>
    <name evidence="2" type="ORF">GGTG_07029</name>
</gene>
<dbReference type="Proteomes" id="UP000006039">
    <property type="component" value="Unassembled WGS sequence"/>
</dbReference>
<evidence type="ECO:0000313" key="2">
    <source>
        <dbReference type="EMBL" id="EJT77117.1"/>
    </source>
</evidence>
<name>J3P0I4_GAET3</name>
<dbReference type="EMBL" id="GL385397">
    <property type="protein sequence ID" value="EJT77117.1"/>
    <property type="molecule type" value="Genomic_DNA"/>
</dbReference>
<evidence type="ECO:0000256" key="1">
    <source>
        <dbReference type="SAM" id="MobiDB-lite"/>
    </source>
</evidence>
<dbReference type="VEuPathDB" id="FungiDB:GGTG_07029"/>
<dbReference type="RefSeq" id="XP_009223117.1">
    <property type="nucleotide sequence ID" value="XM_009224853.1"/>
</dbReference>
<keyword evidence="4" id="KW-1185">Reference proteome</keyword>
<dbReference type="EnsemblFungi" id="EJT77117">
    <property type="protein sequence ID" value="EJT77117"/>
    <property type="gene ID" value="GGTG_07029"/>
</dbReference>
<reference evidence="3" key="4">
    <citation type="journal article" date="2015" name="G3 (Bethesda)">
        <title>Genome sequences of three phytopathogenic species of the Magnaporthaceae family of fungi.</title>
        <authorList>
            <person name="Okagaki L.H."/>
            <person name="Nunes C.C."/>
            <person name="Sailsbery J."/>
            <person name="Clay B."/>
            <person name="Brown D."/>
            <person name="John T."/>
            <person name="Oh Y."/>
            <person name="Young N."/>
            <person name="Fitzgerald M."/>
            <person name="Haas B.J."/>
            <person name="Zeng Q."/>
            <person name="Young S."/>
            <person name="Adiconis X."/>
            <person name="Fan L."/>
            <person name="Levin J.Z."/>
            <person name="Mitchell T.K."/>
            <person name="Okubara P.A."/>
            <person name="Farman M.L."/>
            <person name="Kohn L.M."/>
            <person name="Birren B."/>
            <person name="Ma L.-J."/>
            <person name="Dean R.A."/>
        </authorList>
    </citation>
    <scope>NUCLEOTIDE SEQUENCE</scope>
    <source>
        <strain evidence="3">R3-111a-1</strain>
    </source>
</reference>
<reference evidence="3" key="5">
    <citation type="submission" date="2018-04" db="UniProtKB">
        <authorList>
            <consortium name="EnsemblFungi"/>
        </authorList>
    </citation>
    <scope>IDENTIFICATION</scope>
    <source>
        <strain evidence="3">R3-111a-1</strain>
    </source>
</reference>
<proteinExistence type="predicted"/>
<feature type="region of interest" description="Disordered" evidence="1">
    <location>
        <begin position="35"/>
        <end position="89"/>
    </location>
</feature>
<dbReference type="GeneID" id="20347487"/>
<evidence type="ECO:0000313" key="4">
    <source>
        <dbReference type="Proteomes" id="UP000006039"/>
    </source>
</evidence>
<protein>
    <submittedName>
        <fullName evidence="2 3">Uncharacterized protein</fullName>
    </submittedName>
</protein>
<evidence type="ECO:0000313" key="3">
    <source>
        <dbReference type="EnsemblFungi" id="EJT77117"/>
    </source>
</evidence>
<sequence length="157" mass="16333">MPNVAPVHRFPPALPCCSCLAGGKMEKNLARARVQSSATMEPEPCRLHPALPSSVPPMSGTLPSVPGFPQANRSPPPTPLQQREGRANSLRGLGKVNSLVVLGAIELAAAAQHSGEEPDLNAAEQACLAGGGRRRRRGTAGTSLACCRPCLKINPGF</sequence>
<reference evidence="2" key="2">
    <citation type="submission" date="2010-07" db="EMBL/GenBank/DDBJ databases">
        <authorList>
            <consortium name="The Broad Institute Genome Sequencing Platform"/>
            <consortium name="Broad Institute Genome Sequencing Center for Infectious Disease"/>
            <person name="Ma L.-J."/>
            <person name="Dead R."/>
            <person name="Young S."/>
            <person name="Zeng Q."/>
            <person name="Koehrsen M."/>
            <person name="Alvarado L."/>
            <person name="Berlin A."/>
            <person name="Chapman S.B."/>
            <person name="Chen Z."/>
            <person name="Freedman E."/>
            <person name="Gellesch M."/>
            <person name="Goldberg J."/>
            <person name="Griggs A."/>
            <person name="Gujja S."/>
            <person name="Heilman E.R."/>
            <person name="Heiman D."/>
            <person name="Hepburn T."/>
            <person name="Howarth C."/>
            <person name="Jen D."/>
            <person name="Larson L."/>
            <person name="Mehta T."/>
            <person name="Neiman D."/>
            <person name="Pearson M."/>
            <person name="Roberts A."/>
            <person name="Saif S."/>
            <person name="Shea T."/>
            <person name="Shenoy N."/>
            <person name="Sisk P."/>
            <person name="Stolte C."/>
            <person name="Sykes S."/>
            <person name="Walk T."/>
            <person name="White J."/>
            <person name="Yandava C."/>
            <person name="Haas B."/>
            <person name="Nusbaum C."/>
            <person name="Birren B."/>
        </authorList>
    </citation>
    <scope>NUCLEOTIDE SEQUENCE</scope>
    <source>
        <strain evidence="2">R3-111a-1</strain>
    </source>
</reference>
<organism evidence="2">
    <name type="scientific">Gaeumannomyces tritici (strain R3-111a-1)</name>
    <name type="common">Wheat and barley take-all root rot fungus</name>
    <name type="synonym">Gaeumannomyces graminis var. tritici</name>
    <dbReference type="NCBI Taxonomy" id="644352"/>
    <lineage>
        <taxon>Eukaryota</taxon>
        <taxon>Fungi</taxon>
        <taxon>Dikarya</taxon>
        <taxon>Ascomycota</taxon>
        <taxon>Pezizomycotina</taxon>
        <taxon>Sordariomycetes</taxon>
        <taxon>Sordariomycetidae</taxon>
        <taxon>Magnaporthales</taxon>
        <taxon>Magnaporthaceae</taxon>
        <taxon>Gaeumannomyces</taxon>
    </lineage>
</organism>
<accession>J3P0I4</accession>
<dbReference type="HOGENOM" id="CLU_1677992_0_0_1"/>
<dbReference type="AlphaFoldDB" id="J3P0I4"/>
<reference evidence="4" key="1">
    <citation type="submission" date="2010-07" db="EMBL/GenBank/DDBJ databases">
        <title>The genome sequence of Gaeumannomyces graminis var. tritici strain R3-111a-1.</title>
        <authorList>
            <consortium name="The Broad Institute Genome Sequencing Platform"/>
            <person name="Ma L.-J."/>
            <person name="Dead R."/>
            <person name="Young S."/>
            <person name="Zeng Q."/>
            <person name="Koehrsen M."/>
            <person name="Alvarado L."/>
            <person name="Berlin A."/>
            <person name="Chapman S.B."/>
            <person name="Chen Z."/>
            <person name="Freedman E."/>
            <person name="Gellesch M."/>
            <person name="Goldberg J."/>
            <person name="Griggs A."/>
            <person name="Gujja S."/>
            <person name="Heilman E.R."/>
            <person name="Heiman D."/>
            <person name="Hepburn T."/>
            <person name="Howarth C."/>
            <person name="Jen D."/>
            <person name="Larson L."/>
            <person name="Mehta T."/>
            <person name="Neiman D."/>
            <person name="Pearson M."/>
            <person name="Roberts A."/>
            <person name="Saif S."/>
            <person name="Shea T."/>
            <person name="Shenoy N."/>
            <person name="Sisk P."/>
            <person name="Stolte C."/>
            <person name="Sykes S."/>
            <person name="Walk T."/>
            <person name="White J."/>
            <person name="Yandava C."/>
            <person name="Haas B."/>
            <person name="Nusbaum C."/>
            <person name="Birren B."/>
        </authorList>
    </citation>
    <scope>NUCLEOTIDE SEQUENCE [LARGE SCALE GENOMIC DNA]</scope>
    <source>
        <strain evidence="4">R3-111a-1</strain>
    </source>
</reference>